<reference evidence="1 2" key="1">
    <citation type="submission" date="2018-04" db="EMBL/GenBank/DDBJ databases">
        <title>Genomic Encyclopedia of Archaeal and Bacterial Type Strains, Phase II (KMG-II): from individual species to whole genera.</title>
        <authorList>
            <person name="Goeker M."/>
        </authorList>
    </citation>
    <scope>NUCLEOTIDE SEQUENCE [LARGE SCALE GENOMIC DNA]</scope>
    <source>
        <strain evidence="1 2">DSM 21823</strain>
    </source>
</reference>
<dbReference type="Proteomes" id="UP000244224">
    <property type="component" value="Unassembled WGS sequence"/>
</dbReference>
<proteinExistence type="predicted"/>
<dbReference type="OrthoDB" id="552713at2"/>
<dbReference type="AlphaFoldDB" id="A0A2T6AT88"/>
<sequence>MSGGARNNVSVSAREQVLMSEGRRVGRLVVRGLNRNGDVVCDCECGETEAVSRGVWLSGKRYQCGSCDEWSNASPVQQIIGCRDTYDTLMSRARGAKDRCNNPNNPNYDNYGGRGVRFLFADEEAYALCLFMHGWRYGDERTTDRIDVNGHYEFNNVRLADASEQVRNRRVSVVVDTGDDVVPLATLAERNGISPNSPEYARLSGYVKNSKQRVFEDIMGKIDELTGAEAA</sequence>
<evidence type="ECO:0000313" key="2">
    <source>
        <dbReference type="Proteomes" id="UP000244224"/>
    </source>
</evidence>
<comment type="caution">
    <text evidence="1">The sequence shown here is derived from an EMBL/GenBank/DDBJ whole genome shotgun (WGS) entry which is preliminary data.</text>
</comment>
<name>A0A2T6AT88_9RHOB</name>
<organism evidence="1 2">
    <name type="scientific">Gemmobacter caeni</name>
    <dbReference type="NCBI Taxonomy" id="589035"/>
    <lineage>
        <taxon>Bacteria</taxon>
        <taxon>Pseudomonadati</taxon>
        <taxon>Pseudomonadota</taxon>
        <taxon>Alphaproteobacteria</taxon>
        <taxon>Rhodobacterales</taxon>
        <taxon>Paracoccaceae</taxon>
        <taxon>Gemmobacter</taxon>
    </lineage>
</organism>
<keyword evidence="2" id="KW-1185">Reference proteome</keyword>
<protein>
    <submittedName>
        <fullName evidence="1">Uncharacterized protein</fullName>
    </submittedName>
</protein>
<dbReference type="EMBL" id="QBKP01000014">
    <property type="protein sequence ID" value="PTX47031.1"/>
    <property type="molecule type" value="Genomic_DNA"/>
</dbReference>
<evidence type="ECO:0000313" key="1">
    <source>
        <dbReference type="EMBL" id="PTX47031.1"/>
    </source>
</evidence>
<dbReference type="RefSeq" id="WP_108130042.1">
    <property type="nucleotide sequence ID" value="NZ_QBKP01000014.1"/>
</dbReference>
<accession>A0A2T6AT88</accession>
<gene>
    <name evidence="1" type="ORF">C8N34_11451</name>
</gene>